<dbReference type="RefSeq" id="WP_188974952.1">
    <property type="nucleotide sequence ID" value="NZ_BMPG01000001.1"/>
</dbReference>
<dbReference type="OrthoDB" id="264986at2157"/>
<dbReference type="EMBL" id="BMPG01000001">
    <property type="protein sequence ID" value="GGL47387.1"/>
    <property type="molecule type" value="Genomic_DNA"/>
</dbReference>
<dbReference type="AlphaFoldDB" id="A0A830EZZ9"/>
<keyword evidence="1" id="KW-0812">Transmembrane</keyword>
<reference evidence="2" key="2">
    <citation type="submission" date="2020-09" db="EMBL/GenBank/DDBJ databases">
        <authorList>
            <person name="Sun Q."/>
            <person name="Ohkuma M."/>
        </authorList>
    </citation>
    <scope>NUCLEOTIDE SEQUENCE</scope>
    <source>
        <strain evidence="2">JCM 19596</strain>
    </source>
</reference>
<accession>A0A830EZZ9</accession>
<organism evidence="2 3">
    <name type="scientific">Halocalculus aciditolerans</name>
    <dbReference type="NCBI Taxonomy" id="1383812"/>
    <lineage>
        <taxon>Archaea</taxon>
        <taxon>Methanobacteriati</taxon>
        <taxon>Methanobacteriota</taxon>
        <taxon>Stenosarchaea group</taxon>
        <taxon>Halobacteria</taxon>
        <taxon>Halobacteriales</taxon>
        <taxon>Halobacteriaceae</taxon>
        <taxon>Halocalculus</taxon>
    </lineage>
</organism>
<gene>
    <name evidence="2" type="ORF">GCM10009039_02080</name>
</gene>
<keyword evidence="1" id="KW-0472">Membrane</keyword>
<reference evidence="2" key="1">
    <citation type="journal article" date="2014" name="Int. J. Syst. Evol. Microbiol.">
        <title>Complete genome sequence of Corynebacterium casei LMG S-19264T (=DSM 44701T), isolated from a smear-ripened cheese.</title>
        <authorList>
            <consortium name="US DOE Joint Genome Institute (JGI-PGF)"/>
            <person name="Walter F."/>
            <person name="Albersmeier A."/>
            <person name="Kalinowski J."/>
            <person name="Ruckert C."/>
        </authorList>
    </citation>
    <scope>NUCLEOTIDE SEQUENCE</scope>
    <source>
        <strain evidence="2">JCM 19596</strain>
    </source>
</reference>
<evidence type="ECO:0000313" key="3">
    <source>
        <dbReference type="Proteomes" id="UP000607197"/>
    </source>
</evidence>
<proteinExistence type="predicted"/>
<keyword evidence="1" id="KW-1133">Transmembrane helix</keyword>
<feature type="transmembrane region" description="Helical" evidence="1">
    <location>
        <begin position="80"/>
        <end position="103"/>
    </location>
</feature>
<evidence type="ECO:0000313" key="2">
    <source>
        <dbReference type="EMBL" id="GGL47387.1"/>
    </source>
</evidence>
<name>A0A830EZZ9_9EURY</name>
<feature type="transmembrane region" description="Helical" evidence="1">
    <location>
        <begin position="182"/>
        <end position="202"/>
    </location>
</feature>
<comment type="caution">
    <text evidence="2">The sequence shown here is derived from an EMBL/GenBank/DDBJ whole genome shotgun (WGS) entry which is preliminary data.</text>
</comment>
<protein>
    <submittedName>
        <fullName evidence="2">Uncharacterized protein</fullName>
    </submittedName>
</protein>
<dbReference type="Proteomes" id="UP000607197">
    <property type="component" value="Unassembled WGS sequence"/>
</dbReference>
<evidence type="ECO:0000256" key="1">
    <source>
        <dbReference type="SAM" id="Phobius"/>
    </source>
</evidence>
<feature type="transmembrane region" description="Helical" evidence="1">
    <location>
        <begin position="152"/>
        <end position="176"/>
    </location>
</feature>
<sequence>MSGDSGSSSGQPQTISIASDATSVALDEAKRTIDRQAEMFDDIQGKAINLMKYTVTLASLLATGVTLLEKSAALDSFAALVNGYTVSSIGLLGLAAVVSGFAYTLSTQINGIGPDGVRDAARAETPEYKERLVRGYADWIEQNRELNERADACVSLAILLVTGAVIALGTGLVNVFVVDLPLWAAGVDVVVFLALAYVSGVIHRLVSLAVNYDGGTLNPVLGGRKNGALPHSTSRTRERLDTLRGDD</sequence>
<keyword evidence="3" id="KW-1185">Reference proteome</keyword>